<evidence type="ECO:0000313" key="2">
    <source>
        <dbReference type="Proteomes" id="UP001157938"/>
    </source>
</evidence>
<proteinExistence type="predicted"/>
<comment type="caution">
    <text evidence="1">The sequence shown here is derived from an EMBL/GenBank/DDBJ whole genome shotgun (WGS) entry which is preliminary data.</text>
</comment>
<accession>A0ABN8BZK8</accession>
<gene>
    <name evidence="1" type="ORF">PFR001_LOCUS2845</name>
</gene>
<reference evidence="1 2" key="1">
    <citation type="submission" date="2021-11" db="EMBL/GenBank/DDBJ databases">
        <authorList>
            <person name="Islam A."/>
            <person name="Islam S."/>
            <person name="Flora M.S."/>
            <person name="Rahman M."/>
            <person name="Ziaur R.M."/>
            <person name="Epstein J.H."/>
            <person name="Hassan M."/>
            <person name="Klassen M."/>
            <person name="Woodard K."/>
            <person name="Webb A."/>
            <person name="Webby R.J."/>
            <person name="El Zowalaty M.E."/>
        </authorList>
    </citation>
    <scope>NUCLEOTIDE SEQUENCE [LARGE SCALE GENOMIC DNA]</scope>
    <source>
        <strain evidence="1">Pf1</strain>
    </source>
</reference>
<name>A0ABN8BZK8_9STRA</name>
<dbReference type="EMBL" id="CAKLBC010000611">
    <property type="protein sequence ID" value="CAH0487282.1"/>
    <property type="molecule type" value="Genomic_DNA"/>
</dbReference>
<sequence>MVGLDAMAKKKQPRLDRIRAIIVELLRFLNGACRDHGETALSLLLPKRLTYFSDTGSAADTRKTSCFLEVSTVLLNKYVQKASIWDEEKLTKKSDKESYEEADKEEGVNEGKYLFQMEACQCYCCLYDVQILPGCQDHK</sequence>
<dbReference type="Proteomes" id="UP001157938">
    <property type="component" value="Unassembled WGS sequence"/>
</dbReference>
<keyword evidence="2" id="KW-1185">Reference proteome</keyword>
<evidence type="ECO:0000313" key="1">
    <source>
        <dbReference type="EMBL" id="CAH0487282.1"/>
    </source>
</evidence>
<protein>
    <submittedName>
        <fullName evidence="1">Uncharacterized protein</fullName>
    </submittedName>
</protein>
<organism evidence="1 2">
    <name type="scientific">Peronospora farinosa</name>
    <dbReference type="NCBI Taxonomy" id="134698"/>
    <lineage>
        <taxon>Eukaryota</taxon>
        <taxon>Sar</taxon>
        <taxon>Stramenopiles</taxon>
        <taxon>Oomycota</taxon>
        <taxon>Peronosporomycetes</taxon>
        <taxon>Peronosporales</taxon>
        <taxon>Peronosporaceae</taxon>
        <taxon>Peronospora</taxon>
    </lineage>
</organism>